<evidence type="ECO:0000313" key="2">
    <source>
        <dbReference type="Proteomes" id="UP001596022"/>
    </source>
</evidence>
<gene>
    <name evidence="1" type="ORF">ACFO4N_01135</name>
</gene>
<sequence>MNQSKQPKKAVALHYQPNDDVAPRLIAKGTFETAEKIIQVARENNIPIQEDKTLVGLLLQLDIGMAIPPELYEAVAEIFAFVYRLDQEASQS</sequence>
<keyword evidence="2" id="KW-1185">Reference proteome</keyword>
<dbReference type="PANTHER" id="PTHR30531">
    <property type="entry name" value="FLAGELLAR BIOSYNTHETIC PROTEIN FLHB"/>
    <property type="match status" value="1"/>
</dbReference>
<comment type="caution">
    <text evidence="1">The sequence shown here is derived from an EMBL/GenBank/DDBJ whole genome shotgun (WGS) entry which is preliminary data.</text>
</comment>
<dbReference type="PANTHER" id="PTHR30531:SF12">
    <property type="entry name" value="FLAGELLAR BIOSYNTHETIC PROTEIN FLHB"/>
    <property type="match status" value="1"/>
</dbReference>
<dbReference type="Gene3D" id="3.40.1690.10">
    <property type="entry name" value="secretion proteins EscU"/>
    <property type="match status" value="1"/>
</dbReference>
<dbReference type="RefSeq" id="WP_376844378.1">
    <property type="nucleotide sequence ID" value="NZ_JBHSFW010000001.1"/>
</dbReference>
<dbReference type="InterPro" id="IPR029025">
    <property type="entry name" value="T3SS_substrate_exporter_C"/>
</dbReference>
<evidence type="ECO:0000313" key="1">
    <source>
        <dbReference type="EMBL" id="MFC4617328.1"/>
    </source>
</evidence>
<accession>A0ABV9GJP3</accession>
<proteinExistence type="predicted"/>
<dbReference type="EMBL" id="JBHSFW010000001">
    <property type="protein sequence ID" value="MFC4617328.1"/>
    <property type="molecule type" value="Genomic_DNA"/>
</dbReference>
<dbReference type="InterPro" id="IPR006135">
    <property type="entry name" value="T3SS_substrate_exporter"/>
</dbReference>
<organism evidence="1 2">
    <name type="scientific">Camelliibacillus cellulosilyticus</name>
    <dbReference type="NCBI Taxonomy" id="2174486"/>
    <lineage>
        <taxon>Bacteria</taxon>
        <taxon>Bacillati</taxon>
        <taxon>Bacillota</taxon>
        <taxon>Bacilli</taxon>
        <taxon>Bacillales</taxon>
        <taxon>Sporolactobacillaceae</taxon>
        <taxon>Camelliibacillus</taxon>
    </lineage>
</organism>
<protein>
    <submittedName>
        <fullName evidence="1">EscU/YscU/HrcU family type III secretion system export apparatus switch protein</fullName>
    </submittedName>
</protein>
<dbReference type="Pfam" id="PF01312">
    <property type="entry name" value="Bac_export_2"/>
    <property type="match status" value="1"/>
</dbReference>
<name>A0ABV9GJP3_9BACL</name>
<dbReference type="SUPFAM" id="SSF160544">
    <property type="entry name" value="EscU C-terminal domain-like"/>
    <property type="match status" value="1"/>
</dbReference>
<dbReference type="Proteomes" id="UP001596022">
    <property type="component" value="Unassembled WGS sequence"/>
</dbReference>
<reference evidence="2" key="1">
    <citation type="journal article" date="2019" name="Int. J. Syst. Evol. Microbiol.">
        <title>The Global Catalogue of Microorganisms (GCM) 10K type strain sequencing project: providing services to taxonomists for standard genome sequencing and annotation.</title>
        <authorList>
            <consortium name="The Broad Institute Genomics Platform"/>
            <consortium name="The Broad Institute Genome Sequencing Center for Infectious Disease"/>
            <person name="Wu L."/>
            <person name="Ma J."/>
        </authorList>
    </citation>
    <scope>NUCLEOTIDE SEQUENCE [LARGE SCALE GENOMIC DNA]</scope>
    <source>
        <strain evidence="2">CGMCC 1.16306</strain>
    </source>
</reference>